<evidence type="ECO:0000313" key="5">
    <source>
        <dbReference type="EMBL" id="MBB4040842.1"/>
    </source>
</evidence>
<dbReference type="InterPro" id="IPR050557">
    <property type="entry name" value="RTX_toxin/Mannuronan_C5-epim"/>
</dbReference>
<reference evidence="5 6" key="1">
    <citation type="submission" date="2020-08" db="EMBL/GenBank/DDBJ databases">
        <title>Genomic Encyclopedia of Type Strains, Phase IV (KMG-IV): sequencing the most valuable type-strain genomes for metagenomic binning, comparative biology and taxonomic classification.</title>
        <authorList>
            <person name="Goeker M."/>
        </authorList>
    </citation>
    <scope>NUCLEOTIDE SEQUENCE [LARGE SCALE GENOMIC DNA]</scope>
    <source>
        <strain evidence="5 6">DSM 15743</strain>
    </source>
</reference>
<dbReference type="GO" id="GO:0005576">
    <property type="term" value="C:extracellular region"/>
    <property type="evidence" value="ECO:0007669"/>
    <property type="project" value="UniProtKB-SubCell"/>
</dbReference>
<feature type="compositionally biased region" description="Low complexity" evidence="3">
    <location>
        <begin position="1776"/>
        <end position="1789"/>
    </location>
</feature>
<dbReference type="InterPro" id="IPR001343">
    <property type="entry name" value="Hemolysn_Ca-bd"/>
</dbReference>
<dbReference type="SMART" id="SM00112">
    <property type="entry name" value="CA"/>
    <property type="match status" value="4"/>
</dbReference>
<protein>
    <submittedName>
        <fullName evidence="5">Ca2+-binding RTX toxin-like protein</fullName>
    </submittedName>
</protein>
<feature type="region of interest" description="Disordered" evidence="3">
    <location>
        <begin position="2263"/>
        <end position="2291"/>
    </location>
</feature>
<dbReference type="PROSITE" id="PS00330">
    <property type="entry name" value="HEMOLYSIN_CALCIUM"/>
    <property type="match status" value="20"/>
</dbReference>
<dbReference type="Pfam" id="PF00353">
    <property type="entry name" value="HemolysinCabind"/>
    <property type="match status" value="24"/>
</dbReference>
<feature type="compositionally biased region" description="Low complexity" evidence="3">
    <location>
        <begin position="1813"/>
        <end position="1822"/>
    </location>
</feature>
<evidence type="ECO:0000256" key="3">
    <source>
        <dbReference type="SAM" id="MobiDB-lite"/>
    </source>
</evidence>
<feature type="region of interest" description="Disordered" evidence="3">
    <location>
        <begin position="1837"/>
        <end position="1859"/>
    </location>
</feature>
<dbReference type="SUPFAM" id="SSF51120">
    <property type="entry name" value="beta-Roll"/>
    <property type="match status" value="17"/>
</dbReference>
<dbReference type="RefSeq" id="WP_210163824.1">
    <property type="nucleotide sequence ID" value="NZ_JACIDC010000008.1"/>
</dbReference>
<feature type="region of interest" description="Disordered" evidence="3">
    <location>
        <begin position="1747"/>
        <end position="1822"/>
    </location>
</feature>
<evidence type="ECO:0000259" key="4">
    <source>
        <dbReference type="PROSITE" id="PS50268"/>
    </source>
</evidence>
<dbReference type="InterPro" id="IPR015919">
    <property type="entry name" value="Cadherin-like_sf"/>
</dbReference>
<dbReference type="CDD" id="cd11304">
    <property type="entry name" value="Cadherin_repeat"/>
    <property type="match status" value="4"/>
</dbReference>
<dbReference type="InterPro" id="IPR002126">
    <property type="entry name" value="Cadherin-like_dom"/>
</dbReference>
<feature type="compositionally biased region" description="Gly residues" evidence="3">
    <location>
        <begin position="1763"/>
        <end position="1775"/>
    </location>
</feature>
<accession>A0A7W6IG44</accession>
<sequence length="3157" mass="325096">MSTRFDGEISFPTSSTGHLYPKVKALPNGGFVTVWRSDVNEGDIFIEMRDGLGRVIKPYAAVNPTTAGNQKNPEVVVLNNGDIVVTWETPRPGSSSGSNIMARIYDASGNPKSGEIKANPDVSGTNSYDQHATISLAGGGFAIAYHLQSGADNLVQYNIYNADGSLNKVVSLPVGGINPELVQLKDGRIALTYQSPGLLDGYFRLYTAAGSTASEIQPLVEGIGDQMPAALAALSDGSFAAVWTNRQYDSGSGRTLPVKVSGRTIAGSVSYNFEMDVSGQQVEPTIEALDHGRFVLAVAQRNTSSDKWVIRAKVFMSDGTADSDSEFVVNTNMTGDAVAPDITVLKDGRFMISWSEADGAGHYSVKAQIFDSRVDPATAYGTLGDDIYVATQWGGDALFGYDGYDYFDAGTTNGEFNTAADTFDGGGDIDTLTYERATKEVIAYLDAAEQSKNDGAAIKDILTSIENLTGSAYNDILIGNQYSNNLKGGNGDDTLDGRDGGVDILYGGAGNDVLIEGTKSFGEGGDDTLHGGGRRELNGGADWDVVTYERAGTAVHIDLSDVNQNSGAALGDQYIDIEGFIGSNLGDSMYADPNYAVSFNGGRGDDTLLGGEWNDTLAGGGDNDQLFGYDGDDLLNGGDGNDILDGGIGRNTLDGGAGDDLLYGNTGTEKFDGGTEVKGDTVSYQGNRPGVSLSLLLGGFEGDAKLDTYNSIEIVIGTNSADTIWAAAGAETLIGASGNDKLYGEAGNDVLIGGAGADTLDGGADNDWADYSAAASDANGNGVTVQMIDGGGSGSAINSGDAKGDVLNNIENIRGSNFRDVLIGDNLSNSLEGGAGDDTLSGGNGGNDTLDGGSGKNVASYQYLNQGVGITLDLSNRANDAGAAVGDVFKNIAAYQGSTYADKMVGDKALSNEFYGLSGNDTLVGGAANDYLNGGDNNDSLEGGVGADSLSGGDGNDAVSYENATSADSSTGLIVDLSNASRNTGEAAGDVYDSIENVIGSKWKDQITGDGKNNVLEGRAGDDVLVGGAGSDTLNGGDNDDILDGGAGADSLVGGAGTDTVSYANAAAVSFQGVTLNLSTGTGTFGEAAGDKFDSIENVIGSNWLDQITGNSANNVLEGRGGADYLYGLDGDDKLIGGDNGDHLDGGLGIDTMDGGKGDDVYSIRDIGDVIIEAEGNDSVNGAWDRVDVYVDYFKLQDSIGIETLKVGDTFTSSVHLIGNKYDNYFVSNLTTETVDTFEGGDGNDNYVIRGQDKVIDTGGSNDSVTVTSGGKFQFENIETLSVSDDTEGAWIIAGSVGMVLIGSNNTSTTLEGGAGADTLRGGDVDDTYYADENDLIEDYVGWDTLMVRTAGRHVLNGNGRQERIEALKAEAGVEGIWLATAKPAAGTFVNLYGNELANTLEGGTDIDLYGGAGRDTYILDNGAYIEENLDDPNEIDTVILRGTNFGSTVKAFGMADGVEILDARDVQGTMRLTGNEWDNTFYSNGAGNTVEGGNGSDTYHVSASDTVVEGQGGGSNDRIVVSRDTYTLGNDVHVEVLQAAQGNASIHLIGNDKSNHLIGNAGRNYLDGGTGAANSFEGGDGDDIYVFRAKGDSLSASDTGGWDVAYMYDANFNSISEADLFEAYLRASGIDEVYRNVTAPPPPSGDTQAPSDIVLSSTTVNENSLGGTLIGNLSATDNSSGPFTFKVIGAAANLFEAFYDNGQWILRVREGALIDYETTSQYTITIEVRDSDGNPYTEEFTITVIDGDDTLNGGPGNDTLSSGGGNDVINGNGGDDILNGGNGNDVLNGGAGNDTLNGGPGNDILNGEGGDDVLNGDGDNDILNGGADNDILNGGDGNDILNGGEGNDTLNGGAGDDTLAGGNGNDVYHIYDAGDKIEETTDPSGGFDTAYIHIDEYVLQDTVGVEVLAVAEDVTFGVSITGNNLANTIIGGQAGDTLDGGDGNDSIVGGGGDDILIGGTGNNTLEGGAGNDTYHIGTNDTIVEADGEGDDDTAYLSGDFTLASDVYVETLIVEGDAGSDITIHGNQIANTIIANDAGNALFGEGGNDRLIGGNGSDQLDGGSGDDNLVGGDGIDILYGGEGNDTLNGGLIDGQGNAIGDGEADVLHASAGDDVYYLLDAGDRIEFNGVQDDGWDEAYLLSENFKVNGVVDWDAVNAYIVNLWENGIEDVYIDGVLYGGSGGDGNDVYEIYEDSPAIEEDLDPEIGGIDRANIHIAYYQLQDDVGVETLSVVDGLDFDVEIVGNNQANTIYGSTRDDILRGGGGNDIISDDEGDGSHDGGGNDLLDGGEGDDLLLGGDGNDWLVGGAGADTLSGGNGDDSYYVDLDDVVLDDTGGDHDLLIATEAGTYTLANGIESGAAGVGAGEVNLNGNGLDNELHGNSSSNILDGGDGNDTLDGGTGSDDDANDTLRGGDGDDVLKGGAGNDLMEGGEGNDTYYVDSTGDIVVDTGGNNDTVITAITLSLVGKDGIENLTAAAGAQDSDGSGIDLTGNAGNNHLTGNDLANILNGGEGNDVIDGRGGADVMEGGLGDDTFYVDSLGDIVTDAGGNDTIVTSHSRTLAANDAIENLRAMAGIAGLTLVGNGGDNRLTANDEGTVLDGGKGADTMEGGLGNDTYWIRDLTDEILQDRGGYDTAHVYRGLYTDSQWVQLLADLNAAGIDEVIEHAGTGDETSPTGIELSKYSIAESSKQGDAIGFLSAVDVSGGPYEFSIVGDPDNKFAIDIRNGQAFLVLREGATLDYETATSHKVTIRVIDRSGENLVHVQELTITVDNANEAATAITLTGGAVGNGSVDDNALLGTVVGVLGNNDPDVGDSFSYTLTDPSGAFAAVQENGVWRIVVADPSKLPSTGGALTVSVRVVDNGNPAQSYTQDIAIQVNDVAPNTHSPTDIVLDNIRVAEFAPNGATVGLLGAVDADPNESFTFSFARDGNNVVQDGGGRFDIKQVGDQWRLVVKDRFGLDYEQKKFHEVTVKVTDSAGLSYEKKLTIDVKNVGVEFLTGTNSGETFKAGSGNDSLAGGGGNDVLFGAQGRDTLNGGAGEDIFVFDTTPNGQTNRDTIQDFKVGEDKIYLDNLAFIRLGSAGSPSFDNPVALASTAFLAGDGVKAGTSAAHRIVYDTATGALYYDADGSGTANSNIAAVQIAVLTGKPALTAGQFFII</sequence>
<dbReference type="Gene3D" id="2.150.10.10">
    <property type="entry name" value="Serralysin-like metalloprotease, C-terminal"/>
    <property type="match status" value="14"/>
</dbReference>
<name>A0A7W6IG44_9HYPH</name>
<dbReference type="InterPro" id="IPR011049">
    <property type="entry name" value="Serralysin-like_metalloprot_C"/>
</dbReference>
<evidence type="ECO:0000256" key="1">
    <source>
        <dbReference type="ARBA" id="ARBA00004613"/>
    </source>
</evidence>
<dbReference type="PANTHER" id="PTHR38340">
    <property type="entry name" value="S-LAYER PROTEIN"/>
    <property type="match status" value="1"/>
</dbReference>
<evidence type="ECO:0000313" key="6">
    <source>
        <dbReference type="Proteomes" id="UP000519439"/>
    </source>
</evidence>
<feature type="domain" description="Cadherin" evidence="4">
    <location>
        <begin position="1660"/>
        <end position="1758"/>
    </location>
</feature>
<proteinExistence type="predicted"/>
<dbReference type="InterPro" id="IPR018511">
    <property type="entry name" value="Hemolysin-typ_Ca-bd_CS"/>
</dbReference>
<dbReference type="GO" id="GO:0007156">
    <property type="term" value="P:homophilic cell adhesion via plasma membrane adhesion molecules"/>
    <property type="evidence" value="ECO:0007669"/>
    <property type="project" value="InterPro"/>
</dbReference>
<dbReference type="Pfam" id="PF00028">
    <property type="entry name" value="Cadherin"/>
    <property type="match status" value="2"/>
</dbReference>
<dbReference type="Proteomes" id="UP000519439">
    <property type="component" value="Unassembled WGS sequence"/>
</dbReference>
<feature type="region of interest" description="Disordered" evidence="3">
    <location>
        <begin position="2374"/>
        <end position="2434"/>
    </location>
</feature>
<dbReference type="PRINTS" id="PR00313">
    <property type="entry name" value="CABNDNGRPT"/>
</dbReference>
<dbReference type="Gene3D" id="2.60.40.60">
    <property type="entry name" value="Cadherins"/>
    <property type="match status" value="3"/>
</dbReference>
<gene>
    <name evidence="5" type="ORF">GGR34_002501</name>
</gene>
<evidence type="ECO:0000256" key="2">
    <source>
        <dbReference type="ARBA" id="ARBA00022525"/>
    </source>
</evidence>
<dbReference type="EMBL" id="JACIDC010000008">
    <property type="protein sequence ID" value="MBB4040842.1"/>
    <property type="molecule type" value="Genomic_DNA"/>
</dbReference>
<dbReference type="PROSITE" id="PS50268">
    <property type="entry name" value="CADHERIN_2"/>
    <property type="match status" value="4"/>
</dbReference>
<comment type="caution">
    <text evidence="5">The sequence shown here is derived from an EMBL/GenBank/DDBJ whole genome shotgun (WGS) entry which is preliminary data.</text>
</comment>
<feature type="domain" description="Cadherin" evidence="4">
    <location>
        <begin position="2683"/>
        <end position="2780"/>
    </location>
</feature>
<keyword evidence="2" id="KW-0964">Secreted</keyword>
<keyword evidence="6" id="KW-1185">Reference proteome</keyword>
<dbReference type="SUPFAM" id="SSF49313">
    <property type="entry name" value="Cadherin-like"/>
    <property type="match status" value="4"/>
</dbReference>
<feature type="domain" description="Cadherin" evidence="4">
    <location>
        <begin position="2895"/>
        <end position="3006"/>
    </location>
</feature>
<feature type="domain" description="Cadherin" evidence="4">
    <location>
        <begin position="2791"/>
        <end position="2889"/>
    </location>
</feature>
<organism evidence="5 6">
    <name type="scientific">Microvirga flocculans</name>
    <dbReference type="NCBI Taxonomy" id="217168"/>
    <lineage>
        <taxon>Bacteria</taxon>
        <taxon>Pseudomonadati</taxon>
        <taxon>Pseudomonadota</taxon>
        <taxon>Alphaproteobacteria</taxon>
        <taxon>Hyphomicrobiales</taxon>
        <taxon>Methylobacteriaceae</taxon>
        <taxon>Microvirga</taxon>
    </lineage>
</organism>
<dbReference type="GO" id="GO:0016020">
    <property type="term" value="C:membrane"/>
    <property type="evidence" value="ECO:0007669"/>
    <property type="project" value="InterPro"/>
</dbReference>
<comment type="subcellular location">
    <subcellularLocation>
        <location evidence="1">Secreted</location>
    </subcellularLocation>
</comment>
<dbReference type="GO" id="GO:0005509">
    <property type="term" value="F:calcium ion binding"/>
    <property type="evidence" value="ECO:0007669"/>
    <property type="project" value="InterPro"/>
</dbReference>
<dbReference type="PANTHER" id="PTHR38340:SF1">
    <property type="entry name" value="S-LAYER PROTEIN"/>
    <property type="match status" value="1"/>
</dbReference>